<dbReference type="RefSeq" id="WP_343805507.1">
    <property type="nucleotide sequence ID" value="NZ_BAAAET010000002.1"/>
</dbReference>
<evidence type="ECO:0000313" key="4">
    <source>
        <dbReference type="Proteomes" id="UP001499915"/>
    </source>
</evidence>
<sequence>MKEYQRRQAGFSLIELMIGLTIGLIILLGVVMVYISSIRSQTTSESLARVQESGRFASYFMAREVRQAGYIGSCPGNVNNLLNQGNGHYVDALFNLDSPIQGWANEAGDLSGHLPDYLRGDVLLIKHAARSSHLKATAGAGANAAAIPIEGDDSLVPQGSIILISDAYGCDLFQRANSGGNSNKGALSRGSGGTPGNIPPSTPWSHDYQDDVEINRLTAVVFYIGQGLRGQPALKQYFVNPAAGSKKTPLGRDTVLVEGVEDMRLRFGVDADGNGAVDAGVDAYLPADKVTDWSQVVTVQISVLARSPGNAQQGASQALNWPFDSDEDGTLDPVAAASDGSLRSVFSTTVAIRNRLP</sequence>
<name>A0ABN1I6Q1_9GAMM</name>
<dbReference type="InterPro" id="IPR012902">
    <property type="entry name" value="N_methyl_site"/>
</dbReference>
<keyword evidence="2" id="KW-0812">Transmembrane</keyword>
<feature type="transmembrane region" description="Helical" evidence="2">
    <location>
        <begin position="12"/>
        <end position="35"/>
    </location>
</feature>
<dbReference type="NCBIfam" id="TIGR02532">
    <property type="entry name" value="IV_pilin_GFxxxE"/>
    <property type="match status" value="1"/>
</dbReference>
<proteinExistence type="predicted"/>
<keyword evidence="2" id="KW-0472">Membrane</keyword>
<reference evidence="3 4" key="1">
    <citation type="journal article" date="2019" name="Int. J. Syst. Evol. Microbiol.">
        <title>The Global Catalogue of Microorganisms (GCM) 10K type strain sequencing project: providing services to taxonomists for standard genome sequencing and annotation.</title>
        <authorList>
            <consortium name="The Broad Institute Genomics Platform"/>
            <consortium name="The Broad Institute Genome Sequencing Center for Infectious Disease"/>
            <person name="Wu L."/>
            <person name="Ma J."/>
        </authorList>
    </citation>
    <scope>NUCLEOTIDE SEQUENCE [LARGE SCALE GENOMIC DNA]</scope>
    <source>
        <strain evidence="3 4">JCM 15134</strain>
    </source>
</reference>
<feature type="region of interest" description="Disordered" evidence="1">
    <location>
        <begin position="181"/>
        <end position="207"/>
    </location>
</feature>
<comment type="caution">
    <text evidence="3">The sequence shown here is derived from an EMBL/GenBank/DDBJ whole genome shotgun (WGS) entry which is preliminary data.</text>
</comment>
<accession>A0ABN1I6Q1</accession>
<dbReference type="PROSITE" id="PS00409">
    <property type="entry name" value="PROKAR_NTER_METHYL"/>
    <property type="match status" value="1"/>
</dbReference>
<protein>
    <submittedName>
        <fullName evidence="3">PilW family protein</fullName>
    </submittedName>
</protein>
<keyword evidence="2" id="KW-1133">Transmembrane helix</keyword>
<dbReference type="Pfam" id="PF16074">
    <property type="entry name" value="PilW"/>
    <property type="match status" value="1"/>
</dbReference>
<dbReference type="Proteomes" id="UP001499915">
    <property type="component" value="Unassembled WGS sequence"/>
</dbReference>
<gene>
    <name evidence="3" type="ORF">GCM10009104_20310</name>
</gene>
<dbReference type="EMBL" id="BAAAET010000002">
    <property type="protein sequence ID" value="GAA0693015.1"/>
    <property type="molecule type" value="Genomic_DNA"/>
</dbReference>
<organism evidence="3 4">
    <name type="scientific">Marinobacterium maritimum</name>
    <dbReference type="NCBI Taxonomy" id="500162"/>
    <lineage>
        <taxon>Bacteria</taxon>
        <taxon>Pseudomonadati</taxon>
        <taxon>Pseudomonadota</taxon>
        <taxon>Gammaproteobacteria</taxon>
        <taxon>Oceanospirillales</taxon>
        <taxon>Oceanospirillaceae</taxon>
        <taxon>Marinobacterium</taxon>
    </lineage>
</organism>
<keyword evidence="4" id="KW-1185">Reference proteome</keyword>
<dbReference type="InterPro" id="IPR032092">
    <property type="entry name" value="PilW"/>
</dbReference>
<evidence type="ECO:0000256" key="1">
    <source>
        <dbReference type="SAM" id="MobiDB-lite"/>
    </source>
</evidence>
<evidence type="ECO:0000256" key="2">
    <source>
        <dbReference type="SAM" id="Phobius"/>
    </source>
</evidence>
<dbReference type="Pfam" id="PF07963">
    <property type="entry name" value="N_methyl"/>
    <property type="match status" value="1"/>
</dbReference>
<evidence type="ECO:0000313" key="3">
    <source>
        <dbReference type="EMBL" id="GAA0693015.1"/>
    </source>
</evidence>